<accession>A0A7J7LJ23</accession>
<name>A0A7J7LJ23_9MAGN</name>
<evidence type="ECO:0000313" key="2">
    <source>
        <dbReference type="Proteomes" id="UP000541444"/>
    </source>
</evidence>
<protein>
    <submittedName>
        <fullName evidence="1">Uncharacterized protein</fullName>
    </submittedName>
</protein>
<comment type="caution">
    <text evidence="1">The sequence shown here is derived from an EMBL/GenBank/DDBJ whole genome shotgun (WGS) entry which is preliminary data.</text>
</comment>
<keyword evidence="2" id="KW-1185">Reference proteome</keyword>
<proteinExistence type="predicted"/>
<dbReference type="Proteomes" id="UP000541444">
    <property type="component" value="Unassembled WGS sequence"/>
</dbReference>
<dbReference type="EMBL" id="JACGCM010002249">
    <property type="protein sequence ID" value="KAF6142665.1"/>
    <property type="molecule type" value="Genomic_DNA"/>
</dbReference>
<sequence length="117" mass="12683">MGLTISNPGISNTINRNISQACLIMTNALLATRNPINTNAILESGHSVITVNSSAILSANTTSISNACIPNTSNGSLFNNIHMATLHKLPGKFLTFEQQKEKWDLANAKRRQAYTNK</sequence>
<reference evidence="1 2" key="1">
    <citation type="journal article" date="2020" name="IScience">
        <title>Genome Sequencing of the Endangered Kingdonia uniflora (Circaeasteraceae, Ranunculales) Reveals Potential Mechanisms of Evolutionary Specialization.</title>
        <authorList>
            <person name="Sun Y."/>
            <person name="Deng T."/>
            <person name="Zhang A."/>
            <person name="Moore M.J."/>
            <person name="Landis J.B."/>
            <person name="Lin N."/>
            <person name="Zhang H."/>
            <person name="Zhang X."/>
            <person name="Huang J."/>
            <person name="Zhang X."/>
            <person name="Sun H."/>
            <person name="Wang H."/>
        </authorList>
    </citation>
    <scope>NUCLEOTIDE SEQUENCE [LARGE SCALE GENOMIC DNA]</scope>
    <source>
        <strain evidence="1">TB1705</strain>
        <tissue evidence="1">Leaf</tissue>
    </source>
</reference>
<organism evidence="1 2">
    <name type="scientific">Kingdonia uniflora</name>
    <dbReference type="NCBI Taxonomy" id="39325"/>
    <lineage>
        <taxon>Eukaryota</taxon>
        <taxon>Viridiplantae</taxon>
        <taxon>Streptophyta</taxon>
        <taxon>Embryophyta</taxon>
        <taxon>Tracheophyta</taxon>
        <taxon>Spermatophyta</taxon>
        <taxon>Magnoliopsida</taxon>
        <taxon>Ranunculales</taxon>
        <taxon>Circaeasteraceae</taxon>
        <taxon>Kingdonia</taxon>
    </lineage>
</organism>
<gene>
    <name evidence="1" type="ORF">GIB67_015151</name>
</gene>
<dbReference type="AlphaFoldDB" id="A0A7J7LJ23"/>
<evidence type="ECO:0000313" key="1">
    <source>
        <dbReference type="EMBL" id="KAF6142665.1"/>
    </source>
</evidence>